<dbReference type="Proteomes" id="UP000239156">
    <property type="component" value="Unassembled WGS sequence"/>
</dbReference>
<gene>
    <name evidence="3" type="ORF">PSTT_12282</name>
</gene>
<evidence type="ECO:0000313" key="4">
    <source>
        <dbReference type="Proteomes" id="UP000239156"/>
    </source>
</evidence>
<evidence type="ECO:0000256" key="1">
    <source>
        <dbReference type="SAM" id="Coils"/>
    </source>
</evidence>
<keyword evidence="4" id="KW-1185">Reference proteome</keyword>
<feature type="coiled-coil region" evidence="1">
    <location>
        <begin position="60"/>
        <end position="87"/>
    </location>
</feature>
<sequence length="1056" mass="119722">MSGSQLSTATDPKSNFTNNLHKALHNHEVKVEAGFLQVYNWQNSHVNELEGWKAEFLERVDGAILKIDQLRKDQQQLSDQFDDQLVENGLVNQNGASAQSFQEDVKKKLVTLCADVNHLKSNMVLDNQVSLISPSVSPEQSVAYIIQHQRFRQELQNLITQHSGNVTSKLEESLEDFKSKLYATERSMNVFQQTDYPKETKAVKDGLYKVVNDLKDVLGPRRPQTISEELGFIASQIDALSSKIESVESSVSQLSLDFLAIKNDPSAEHVSESIEQHTDWFSKQAAHLHTKVFQEVGSRIREEARLAVANELDEKDLINSIRSSVEQEVKSKVAHEVKSKVAHEVGAADIIPAVKSALVNEIKSHIDGTAKLAAEEVAALALKSKADFLSQAEEEFSKLGTRSRWDELSQNLADMKSSSLVNMANYESLMGQMKEVKSTLEHHETEIMCSQAQSRNIDKDTCDKDVVQSQNPSDLMESQINLRIQIELANMKDHFEAMILDKLKTSQVRFDESCETFNHLDPSLRPPSKKKGCFKPNTLSQAFIDSSTDMMDIASSDEEVETNCRSQSSRSNTARYAPTRPAPSSKQKDRFHPDYHSQAFMNSSTKTDMMEIVSSDEEMETAFQSQLSRRSKAQYARPWPPPRNDHTPEVPEESPCHSPPLYNRETNFHPYRNIQKNRHPSSKDQPAASSSRKGKYSNPAKARKQSEGIRTSSVRKDRDIMDATEKDIDQNLSLALQYHVRILSSTRRSKDDLLPLVTEQDLESLPNLNTNFCDLPLPPSAPYLLTKDDVSLRISDDTDMKVGFVRFCEQKARTYGLPYVGLAIEDGSKACDWNQRTEFFLLDTLLHAMSFGHYPEYFVGESGPDPARLQKLLNAHLKYCLELIERRSADNEYIKWERKRDRVSKRCKRLAGRRYGTCGVIPELSPYAILFEDERLCSSDESMDDPMDEDKVRHTPPWRSQLATLLVNFIDAVYIKLRSMEYPQKPGRKPSKRLVPKGDPIISNSTSWPIKLPDDCYAQSWLQDLEPHKKNSLKAPAPALGDLIRITQQPLTMPQQ</sequence>
<feature type="compositionally biased region" description="Polar residues" evidence="2">
    <location>
        <begin position="563"/>
        <end position="574"/>
    </location>
</feature>
<evidence type="ECO:0000313" key="3">
    <source>
        <dbReference type="EMBL" id="POW01725.1"/>
    </source>
</evidence>
<dbReference type="EMBL" id="PKSL01000154">
    <property type="protein sequence ID" value="POW01725.1"/>
    <property type="molecule type" value="Genomic_DNA"/>
</dbReference>
<name>A0A2S4UX38_9BASI</name>
<comment type="caution">
    <text evidence="3">The sequence shown here is derived from an EMBL/GenBank/DDBJ whole genome shotgun (WGS) entry which is preliminary data.</text>
</comment>
<dbReference type="VEuPathDB" id="FungiDB:PSHT_15336"/>
<reference evidence="3" key="1">
    <citation type="submission" date="2017-12" db="EMBL/GenBank/DDBJ databases">
        <title>Gene loss provides genomic basis for host adaptation in cereal stripe rust fungi.</title>
        <authorList>
            <person name="Xia C."/>
        </authorList>
    </citation>
    <scope>NUCLEOTIDE SEQUENCE [LARGE SCALE GENOMIC DNA]</scope>
    <source>
        <strain evidence="3">93-210</strain>
    </source>
</reference>
<organism evidence="3 4">
    <name type="scientific">Puccinia striiformis</name>
    <dbReference type="NCBI Taxonomy" id="27350"/>
    <lineage>
        <taxon>Eukaryota</taxon>
        <taxon>Fungi</taxon>
        <taxon>Dikarya</taxon>
        <taxon>Basidiomycota</taxon>
        <taxon>Pucciniomycotina</taxon>
        <taxon>Pucciniomycetes</taxon>
        <taxon>Pucciniales</taxon>
        <taxon>Pucciniaceae</taxon>
        <taxon>Puccinia</taxon>
    </lineage>
</organism>
<feature type="region of interest" description="Disordered" evidence="2">
    <location>
        <begin position="555"/>
        <end position="603"/>
    </location>
</feature>
<feature type="region of interest" description="Disordered" evidence="2">
    <location>
        <begin position="616"/>
        <end position="720"/>
    </location>
</feature>
<dbReference type="AlphaFoldDB" id="A0A2S4UX38"/>
<protein>
    <submittedName>
        <fullName evidence="3">Uncharacterized protein</fullName>
    </submittedName>
</protein>
<feature type="compositionally biased region" description="Basic and acidic residues" evidence="2">
    <location>
        <begin position="586"/>
        <end position="595"/>
    </location>
</feature>
<keyword evidence="1" id="KW-0175">Coiled coil</keyword>
<evidence type="ECO:0000256" key="2">
    <source>
        <dbReference type="SAM" id="MobiDB-lite"/>
    </source>
</evidence>
<dbReference type="VEuPathDB" id="FungiDB:PSTT_12282"/>
<accession>A0A2S4UX38</accession>
<proteinExistence type="predicted"/>